<keyword evidence="1 2" id="KW-0378">Hydrolase</keyword>
<keyword evidence="1" id="KW-0624">Polysaccharide degradation</keyword>
<evidence type="ECO:0000256" key="1">
    <source>
        <dbReference type="RuleBase" id="RU361186"/>
    </source>
</evidence>
<evidence type="ECO:0000313" key="2">
    <source>
        <dbReference type="EMBL" id="MBF4161812.1"/>
    </source>
</evidence>
<keyword evidence="1" id="KW-0119">Carbohydrate metabolism</keyword>
<dbReference type="EMBL" id="JADIVZ010000003">
    <property type="protein sequence ID" value="MBF4161812.1"/>
    <property type="molecule type" value="Genomic_DNA"/>
</dbReference>
<dbReference type="GO" id="GO:0030245">
    <property type="term" value="P:cellulose catabolic process"/>
    <property type="evidence" value="ECO:0007669"/>
    <property type="project" value="UniProtKB-KW"/>
</dbReference>
<dbReference type="PRINTS" id="PR00733">
    <property type="entry name" value="GLHYDRLASE6"/>
</dbReference>
<proteinExistence type="inferred from homology"/>
<dbReference type="Pfam" id="PF01341">
    <property type="entry name" value="Glyco_hydro_6"/>
    <property type="match status" value="1"/>
</dbReference>
<dbReference type="EC" id="3.2.1.-" evidence="1"/>
<dbReference type="GO" id="GO:0004553">
    <property type="term" value="F:hydrolase activity, hydrolyzing O-glycosyl compounds"/>
    <property type="evidence" value="ECO:0007669"/>
    <property type="project" value="InterPro"/>
</dbReference>
<keyword evidence="1" id="KW-0136">Cellulose degradation</keyword>
<dbReference type="Gene3D" id="3.20.20.40">
    <property type="entry name" value="1, 4-beta cellobiohydrolase"/>
    <property type="match status" value="1"/>
</dbReference>
<feature type="signal peptide" evidence="1">
    <location>
        <begin position="1"/>
        <end position="25"/>
    </location>
</feature>
<dbReference type="InterPro" id="IPR036434">
    <property type="entry name" value="Beta_cellobiohydrolase_sf"/>
</dbReference>
<feature type="chain" id="PRO_5038160955" description="Glucanase" evidence="1">
    <location>
        <begin position="26"/>
        <end position="368"/>
    </location>
</feature>
<evidence type="ECO:0000313" key="3">
    <source>
        <dbReference type="Proteomes" id="UP000656804"/>
    </source>
</evidence>
<comment type="caution">
    <text evidence="2">The sequence shown here is derived from an EMBL/GenBank/DDBJ whole genome shotgun (WGS) entry which is preliminary data.</text>
</comment>
<accession>A0A930Y797</accession>
<organism evidence="2 3">
    <name type="scientific">Nocardioides acrostichi</name>
    <dbReference type="NCBI Taxonomy" id="2784339"/>
    <lineage>
        <taxon>Bacteria</taxon>
        <taxon>Bacillati</taxon>
        <taxon>Actinomycetota</taxon>
        <taxon>Actinomycetes</taxon>
        <taxon>Propionibacteriales</taxon>
        <taxon>Nocardioidaceae</taxon>
        <taxon>Nocardioides</taxon>
    </lineage>
</organism>
<comment type="similarity">
    <text evidence="1">Belongs to the glycosyl hydrolase family 6.</text>
</comment>
<dbReference type="PANTHER" id="PTHR34876:SF4">
    <property type="entry name" value="1,4-BETA-D-GLUCAN CELLOBIOHYDROLASE C-RELATED"/>
    <property type="match status" value="1"/>
</dbReference>
<keyword evidence="1" id="KW-0326">Glycosidase</keyword>
<keyword evidence="3" id="KW-1185">Reference proteome</keyword>
<dbReference type="AlphaFoldDB" id="A0A930Y797"/>
<protein>
    <recommendedName>
        <fullName evidence="1">Glucanase</fullName>
        <ecNumber evidence="1">3.2.1.-</ecNumber>
    </recommendedName>
</protein>
<dbReference type="InterPro" id="IPR016288">
    <property type="entry name" value="Beta_cellobiohydrolase"/>
</dbReference>
<name>A0A930Y797_9ACTN</name>
<dbReference type="Proteomes" id="UP000656804">
    <property type="component" value="Unassembled WGS sequence"/>
</dbReference>
<sequence>MRRLLLAVCATALSLPLLVPSLAGAADPNPGNPLAGRAWGVPRHTAEPQWLAYEAASGRQKRLLGRIALRPTSKWFGAWIPDGDIKQKVRSYIDASTGGDTAVVAQLTVFRMVPWEQAACTRLPTKTERTSYKRWIRRFVAGIGTEQHAAVVLQPDGPFALCAPDGSHVLSRLETYAAKRLGALPNVATYIDAGSAGWNHLDPANAVRQLTRAGVEHVRGFHLNTTHYESTAREIDFGAEVVAALAKAGLDDVHFTVDTAENGRPFTYTEFFDAHPDGVFNNAPACRRAAQRVCATLGIPPTAQVARKRWHLPARIRRLAREHVDGYLWAGRPWLDTQTWPFVRQRALRMARTTPFAAARGGEALSAR</sequence>
<dbReference type="PANTHER" id="PTHR34876">
    <property type="match status" value="1"/>
</dbReference>
<gene>
    <name evidence="2" type="ORF">ISG29_08915</name>
</gene>
<reference evidence="2" key="1">
    <citation type="submission" date="2020-11" db="EMBL/GenBank/DDBJ databases">
        <title>Nocardioides sp. CBS4Y-1, whole genome shotgun sequence.</title>
        <authorList>
            <person name="Tuo L."/>
        </authorList>
    </citation>
    <scope>NUCLEOTIDE SEQUENCE</scope>
    <source>
        <strain evidence="2">CBS4Y-1</strain>
    </source>
</reference>
<dbReference type="SUPFAM" id="SSF51989">
    <property type="entry name" value="Glycosyl hydrolases family 6, cellulases"/>
    <property type="match status" value="1"/>
</dbReference>
<keyword evidence="1" id="KW-0732">Signal</keyword>
<dbReference type="RefSeq" id="WP_194503067.1">
    <property type="nucleotide sequence ID" value="NZ_JADIVZ010000003.1"/>
</dbReference>